<evidence type="ECO:0000313" key="2">
    <source>
        <dbReference type="EMBL" id="RAK75908.1"/>
    </source>
</evidence>
<keyword evidence="3" id="KW-1185">Reference proteome</keyword>
<evidence type="ECO:0000256" key="1">
    <source>
        <dbReference type="SAM" id="SignalP"/>
    </source>
</evidence>
<dbReference type="AlphaFoldDB" id="A0A8G1RPF7"/>
<sequence>MRGHIQPIASFALVLVANSLPIRASSCISQPCVPIQDPTQRSSYNQSTTNWQHSTLTKFPASHRPYAIRACYTDHGSSEKEHLPNTALASN</sequence>
<accession>A0A8G1RPF7</accession>
<proteinExistence type="predicted"/>
<keyword evidence="1" id="KW-0732">Signal</keyword>
<dbReference type="EMBL" id="KZ824653">
    <property type="protein sequence ID" value="RAK75908.1"/>
    <property type="molecule type" value="Genomic_DNA"/>
</dbReference>
<dbReference type="RefSeq" id="XP_040799918.1">
    <property type="nucleotide sequence ID" value="XM_040939269.1"/>
</dbReference>
<feature type="chain" id="PRO_5034476824" description="Secreted protein" evidence="1">
    <location>
        <begin position="20"/>
        <end position="91"/>
    </location>
</feature>
<feature type="signal peptide" evidence="1">
    <location>
        <begin position="1"/>
        <end position="19"/>
    </location>
</feature>
<dbReference type="VEuPathDB" id="FungiDB:BO72DRAFT_155785"/>
<protein>
    <recommendedName>
        <fullName evidence="4">Secreted protein</fullName>
    </recommendedName>
</protein>
<evidence type="ECO:0000313" key="3">
    <source>
        <dbReference type="Proteomes" id="UP000249789"/>
    </source>
</evidence>
<gene>
    <name evidence="2" type="ORF">BO72DRAFT_155785</name>
</gene>
<reference evidence="2 3" key="1">
    <citation type="submission" date="2018-02" db="EMBL/GenBank/DDBJ databases">
        <title>The genomes of Aspergillus section Nigri reveals drivers in fungal speciation.</title>
        <authorList>
            <consortium name="DOE Joint Genome Institute"/>
            <person name="Vesth T.C."/>
            <person name="Nybo J."/>
            <person name="Theobald S."/>
            <person name="Brandl J."/>
            <person name="Frisvad J.C."/>
            <person name="Nielsen K.F."/>
            <person name="Lyhne E.K."/>
            <person name="Kogle M.E."/>
            <person name="Kuo A."/>
            <person name="Riley R."/>
            <person name="Clum A."/>
            <person name="Nolan M."/>
            <person name="Lipzen A."/>
            <person name="Salamov A."/>
            <person name="Henrissat B."/>
            <person name="Wiebenga A."/>
            <person name="De vries R.P."/>
            <person name="Grigoriev I.V."/>
            <person name="Mortensen U.H."/>
            <person name="Andersen M.R."/>
            <person name="Baker S.E."/>
        </authorList>
    </citation>
    <scope>NUCLEOTIDE SEQUENCE [LARGE SCALE GENOMIC DNA]</scope>
    <source>
        <strain evidence="2 3">CBS 313.89</strain>
    </source>
</reference>
<evidence type="ECO:0008006" key="4">
    <source>
        <dbReference type="Google" id="ProtNLM"/>
    </source>
</evidence>
<name>A0A8G1RPF7_9EURO</name>
<dbReference type="GeneID" id="63856602"/>
<organism evidence="2 3">
    <name type="scientific">Aspergillus fijiensis CBS 313.89</name>
    <dbReference type="NCBI Taxonomy" id="1448319"/>
    <lineage>
        <taxon>Eukaryota</taxon>
        <taxon>Fungi</taxon>
        <taxon>Dikarya</taxon>
        <taxon>Ascomycota</taxon>
        <taxon>Pezizomycotina</taxon>
        <taxon>Eurotiomycetes</taxon>
        <taxon>Eurotiomycetidae</taxon>
        <taxon>Eurotiales</taxon>
        <taxon>Aspergillaceae</taxon>
        <taxon>Aspergillus</taxon>
    </lineage>
</organism>
<dbReference type="Proteomes" id="UP000249789">
    <property type="component" value="Unassembled WGS sequence"/>
</dbReference>